<protein>
    <recommendedName>
        <fullName evidence="4">DUF1761 domain-containing protein</fullName>
    </recommendedName>
</protein>
<feature type="transmembrane region" description="Helical" evidence="1">
    <location>
        <begin position="81"/>
        <end position="100"/>
    </location>
</feature>
<dbReference type="RefSeq" id="WP_183908138.1">
    <property type="nucleotide sequence ID" value="NZ_JACHXZ010000001.1"/>
</dbReference>
<dbReference type="AlphaFoldDB" id="A0A839UPF5"/>
<evidence type="ECO:0008006" key="4">
    <source>
        <dbReference type="Google" id="ProtNLM"/>
    </source>
</evidence>
<keyword evidence="3" id="KW-1185">Reference proteome</keyword>
<gene>
    <name evidence="2" type="ORF">FHS30_000604</name>
</gene>
<accession>A0A839UPF5</accession>
<evidence type="ECO:0000256" key="1">
    <source>
        <dbReference type="SAM" id="Phobius"/>
    </source>
</evidence>
<feature type="transmembrane region" description="Helical" evidence="1">
    <location>
        <begin position="55"/>
        <end position="75"/>
    </location>
</feature>
<keyword evidence="1" id="KW-0812">Transmembrane</keyword>
<feature type="transmembrane region" description="Helical" evidence="1">
    <location>
        <begin position="6"/>
        <end position="26"/>
    </location>
</feature>
<feature type="transmembrane region" description="Helical" evidence="1">
    <location>
        <begin position="112"/>
        <end position="133"/>
    </location>
</feature>
<evidence type="ECO:0000313" key="3">
    <source>
        <dbReference type="Proteomes" id="UP000559987"/>
    </source>
</evidence>
<proteinExistence type="predicted"/>
<dbReference type="EMBL" id="JACHXZ010000001">
    <property type="protein sequence ID" value="MBB3167428.1"/>
    <property type="molecule type" value="Genomic_DNA"/>
</dbReference>
<evidence type="ECO:0000313" key="2">
    <source>
        <dbReference type="EMBL" id="MBB3167428.1"/>
    </source>
</evidence>
<keyword evidence="1" id="KW-0472">Membrane</keyword>
<keyword evidence="1" id="KW-1133">Transmembrane helix</keyword>
<reference evidence="2 3" key="1">
    <citation type="submission" date="2020-08" db="EMBL/GenBank/DDBJ databases">
        <title>Genomic Encyclopedia of Type Strains, Phase III (KMG-III): the genomes of soil and plant-associated and newly described type strains.</title>
        <authorList>
            <person name="Whitman W."/>
        </authorList>
    </citation>
    <scope>NUCLEOTIDE SEQUENCE [LARGE SCALE GENOMIC DNA]</scope>
    <source>
        <strain evidence="2 3">CECT 8571</strain>
    </source>
</reference>
<dbReference type="Proteomes" id="UP000559987">
    <property type="component" value="Unassembled WGS sequence"/>
</dbReference>
<name>A0A839UPF5_9GAMM</name>
<organism evidence="2 3">
    <name type="scientific">Simiduia aestuariiviva</name>
    <dbReference type="NCBI Taxonomy" id="1510459"/>
    <lineage>
        <taxon>Bacteria</taxon>
        <taxon>Pseudomonadati</taxon>
        <taxon>Pseudomonadota</taxon>
        <taxon>Gammaproteobacteria</taxon>
        <taxon>Cellvibrionales</taxon>
        <taxon>Cellvibrionaceae</taxon>
        <taxon>Simiduia</taxon>
    </lineage>
</organism>
<dbReference type="InterPro" id="IPR013879">
    <property type="entry name" value="DUF1761"/>
</dbReference>
<comment type="caution">
    <text evidence="2">The sequence shown here is derived from an EMBL/GenBank/DDBJ whole genome shotgun (WGS) entry which is preliminary data.</text>
</comment>
<dbReference type="Pfam" id="PF08570">
    <property type="entry name" value="DUF1761"/>
    <property type="match status" value="1"/>
</dbReference>
<sequence length="134" mass="14574">MDLSALNIYAILVAAVSSFALGGIWYSPLLFGKSWMVETGLTEEDAKKQNMAKTFGLAFLANLVIAFNLAMFLGAESTLHTGLFYGFLAGFGWVAMSLAINDLFEQRSFKLFAINAGFNTVIFTLMGAIIGAWH</sequence>